<evidence type="ECO:0000313" key="1">
    <source>
        <dbReference type="EMBL" id="EIT85650.1"/>
    </source>
</evidence>
<dbReference type="STRING" id="1196324.A374_10453"/>
<organism evidence="1 2">
    <name type="scientific">Fictibacillus macauensis ZFHKF-1</name>
    <dbReference type="NCBI Taxonomy" id="1196324"/>
    <lineage>
        <taxon>Bacteria</taxon>
        <taxon>Bacillati</taxon>
        <taxon>Bacillota</taxon>
        <taxon>Bacilli</taxon>
        <taxon>Bacillales</taxon>
        <taxon>Fictibacillaceae</taxon>
        <taxon>Fictibacillus</taxon>
    </lineage>
</organism>
<dbReference type="AlphaFoldDB" id="I8UFH8"/>
<dbReference type="PIRSF" id="PIRSF010603">
    <property type="entry name" value="UCP010603"/>
    <property type="match status" value="1"/>
</dbReference>
<name>I8UFH8_9BACL</name>
<dbReference type="EMBL" id="AKKV01000025">
    <property type="protein sequence ID" value="EIT85650.1"/>
    <property type="molecule type" value="Genomic_DNA"/>
</dbReference>
<dbReference type="InterPro" id="IPR038218">
    <property type="entry name" value="YuzD-like_sp"/>
</dbReference>
<evidence type="ECO:0000313" key="2">
    <source>
        <dbReference type="Proteomes" id="UP000004080"/>
    </source>
</evidence>
<dbReference type="Proteomes" id="UP000004080">
    <property type="component" value="Unassembled WGS sequence"/>
</dbReference>
<proteinExistence type="predicted"/>
<dbReference type="SUPFAM" id="SSF52833">
    <property type="entry name" value="Thioredoxin-like"/>
    <property type="match status" value="1"/>
</dbReference>
<protein>
    <recommendedName>
        <fullName evidence="3">Disulfide oxidoreductase</fullName>
    </recommendedName>
</protein>
<dbReference type="Gene3D" id="3.40.30.30">
    <property type="entry name" value="Hypothetical protein sa0798"/>
    <property type="match status" value="1"/>
</dbReference>
<accession>I8UFH8</accession>
<evidence type="ECO:0008006" key="3">
    <source>
        <dbReference type="Google" id="ProtNLM"/>
    </source>
</evidence>
<reference evidence="1 2" key="1">
    <citation type="journal article" date="2012" name="J. Bacteriol.">
        <title>Genome of Bacillus macauensis ZFHKF-1, a Long-Chain-Forming Bacterium.</title>
        <authorList>
            <person name="Cai L."/>
            <person name="Zhang T."/>
        </authorList>
    </citation>
    <scope>NUCLEOTIDE SEQUENCE [LARGE SCALE GENOMIC DNA]</scope>
    <source>
        <strain evidence="1 2">ZFHKF-1</strain>
    </source>
</reference>
<gene>
    <name evidence="1" type="ORF">A374_10453</name>
</gene>
<dbReference type="InterPro" id="IPR036249">
    <property type="entry name" value="Thioredoxin-like_sf"/>
</dbReference>
<keyword evidence="2" id="KW-1185">Reference proteome</keyword>
<sequence>MEMKQPITIKVFGGEQKCASCVNLPSSKETAEWLEAAIARKFPNQVFIVEYVDIFTTTEGDNFLFAQRVVEEDLFYPVVVIHDEIIAEGNPRLKDIYDIMQQHGYQHPAV</sequence>
<dbReference type="InterPro" id="IPR009190">
    <property type="entry name" value="DUF1462"/>
</dbReference>
<dbReference type="Pfam" id="PF07315">
    <property type="entry name" value="DUF1462"/>
    <property type="match status" value="1"/>
</dbReference>
<comment type="caution">
    <text evidence="1">The sequence shown here is derived from an EMBL/GenBank/DDBJ whole genome shotgun (WGS) entry which is preliminary data.</text>
</comment>
<dbReference type="PATRIC" id="fig|1196324.3.peg.2136"/>
<dbReference type="eggNOG" id="COG4837">
    <property type="taxonomic scope" value="Bacteria"/>
</dbReference>